<keyword evidence="5 7" id="KW-0472">Membrane</keyword>
<feature type="transmembrane region" description="Helical" evidence="7">
    <location>
        <begin position="192"/>
        <end position="212"/>
    </location>
</feature>
<feature type="transmembrane region" description="Helical" evidence="7">
    <location>
        <begin position="588"/>
        <end position="604"/>
    </location>
</feature>
<feature type="transmembrane region" description="Helical" evidence="7">
    <location>
        <begin position="158"/>
        <end position="180"/>
    </location>
</feature>
<evidence type="ECO:0000256" key="6">
    <source>
        <dbReference type="SAM" id="MobiDB-lite"/>
    </source>
</evidence>
<protein>
    <recommendedName>
        <fullName evidence="10">Nucleobase-ascorbate transporter 12</fullName>
    </recommendedName>
</protein>
<evidence type="ECO:0000256" key="2">
    <source>
        <dbReference type="ARBA" id="ARBA00008821"/>
    </source>
</evidence>
<feature type="transmembrane region" description="Helical" evidence="7">
    <location>
        <begin position="445"/>
        <end position="465"/>
    </location>
</feature>
<name>A0A9Q0D112_9POAL</name>
<organism evidence="8 9">
    <name type="scientific">Rhynchospora breviuscula</name>
    <dbReference type="NCBI Taxonomy" id="2022672"/>
    <lineage>
        <taxon>Eukaryota</taxon>
        <taxon>Viridiplantae</taxon>
        <taxon>Streptophyta</taxon>
        <taxon>Embryophyta</taxon>
        <taxon>Tracheophyta</taxon>
        <taxon>Spermatophyta</taxon>
        <taxon>Magnoliopsida</taxon>
        <taxon>Liliopsida</taxon>
        <taxon>Poales</taxon>
        <taxon>Cyperaceae</taxon>
        <taxon>Cyperoideae</taxon>
        <taxon>Rhynchosporeae</taxon>
        <taxon>Rhynchospora</taxon>
    </lineage>
</organism>
<feature type="compositionally biased region" description="Low complexity" evidence="6">
    <location>
        <begin position="63"/>
        <end position="72"/>
    </location>
</feature>
<evidence type="ECO:0000256" key="5">
    <source>
        <dbReference type="ARBA" id="ARBA00023136"/>
    </source>
</evidence>
<dbReference type="AlphaFoldDB" id="A0A9Q0D112"/>
<comment type="similarity">
    <text evidence="2">Belongs to the nucleobase:cation symporter-2 (NCS2) (TC 2.A.40) family.</text>
</comment>
<feature type="region of interest" description="Disordered" evidence="6">
    <location>
        <begin position="1"/>
        <end position="142"/>
    </location>
</feature>
<keyword evidence="9" id="KW-1185">Reference proteome</keyword>
<feature type="transmembrane region" description="Helical" evidence="7">
    <location>
        <begin position="337"/>
        <end position="356"/>
    </location>
</feature>
<gene>
    <name evidence="8" type="ORF">LUZ63_002908</name>
</gene>
<proteinExistence type="inferred from homology"/>
<feature type="compositionally biased region" description="Pro residues" evidence="6">
    <location>
        <begin position="1"/>
        <end position="14"/>
    </location>
</feature>
<evidence type="ECO:0000313" key="9">
    <source>
        <dbReference type="Proteomes" id="UP001151287"/>
    </source>
</evidence>
<dbReference type="InterPro" id="IPR006043">
    <property type="entry name" value="NCS2"/>
</dbReference>
<dbReference type="GO" id="GO:0022857">
    <property type="term" value="F:transmembrane transporter activity"/>
    <property type="evidence" value="ECO:0007669"/>
    <property type="project" value="InterPro"/>
</dbReference>
<reference evidence="8" key="1">
    <citation type="journal article" date="2022" name="Cell">
        <title>Repeat-based holocentromeres influence genome architecture and karyotype evolution.</title>
        <authorList>
            <person name="Hofstatter P.G."/>
            <person name="Thangavel G."/>
            <person name="Lux T."/>
            <person name="Neumann P."/>
            <person name="Vondrak T."/>
            <person name="Novak P."/>
            <person name="Zhang M."/>
            <person name="Costa L."/>
            <person name="Castellani M."/>
            <person name="Scott A."/>
            <person name="Toegelov H."/>
            <person name="Fuchs J."/>
            <person name="Mata-Sucre Y."/>
            <person name="Dias Y."/>
            <person name="Vanzela A.L.L."/>
            <person name="Huettel B."/>
            <person name="Almeida C.C.S."/>
            <person name="Simkova H."/>
            <person name="Souza G."/>
            <person name="Pedrosa-Harand A."/>
            <person name="Macas J."/>
            <person name="Mayer K.F.X."/>
            <person name="Houben A."/>
            <person name="Marques A."/>
        </authorList>
    </citation>
    <scope>NUCLEOTIDE SEQUENCE</scope>
    <source>
        <strain evidence="8">RhyBre1mFocal</strain>
    </source>
</reference>
<feature type="transmembrane region" description="Helical" evidence="7">
    <location>
        <begin position="641"/>
        <end position="661"/>
    </location>
</feature>
<accession>A0A9Q0D112</accession>
<feature type="transmembrane region" description="Helical" evidence="7">
    <location>
        <begin position="528"/>
        <end position="549"/>
    </location>
</feature>
<feature type="transmembrane region" description="Helical" evidence="7">
    <location>
        <begin position="413"/>
        <end position="433"/>
    </location>
</feature>
<evidence type="ECO:0000256" key="3">
    <source>
        <dbReference type="ARBA" id="ARBA00022692"/>
    </source>
</evidence>
<feature type="transmembrane region" description="Helical" evidence="7">
    <location>
        <begin position="257"/>
        <end position="281"/>
    </location>
</feature>
<feature type="transmembrane region" description="Helical" evidence="7">
    <location>
        <begin position="301"/>
        <end position="325"/>
    </location>
</feature>
<evidence type="ECO:0000256" key="4">
    <source>
        <dbReference type="ARBA" id="ARBA00022989"/>
    </source>
</evidence>
<comment type="subcellular location">
    <subcellularLocation>
        <location evidence="1">Membrane</location>
        <topology evidence="1">Multi-pass membrane protein</topology>
    </subcellularLocation>
</comment>
<evidence type="ECO:0008006" key="10">
    <source>
        <dbReference type="Google" id="ProtNLM"/>
    </source>
</evidence>
<evidence type="ECO:0000256" key="1">
    <source>
        <dbReference type="ARBA" id="ARBA00004141"/>
    </source>
</evidence>
<dbReference type="Pfam" id="PF00860">
    <property type="entry name" value="Xan_ur_permease"/>
    <property type="match status" value="2"/>
</dbReference>
<feature type="compositionally biased region" description="Polar residues" evidence="6">
    <location>
        <begin position="81"/>
        <end position="94"/>
    </location>
</feature>
<comment type="caution">
    <text evidence="8">The sequence shown here is derived from an EMBL/GenBank/DDBJ whole genome shotgun (WGS) entry which is preliminary data.</text>
</comment>
<dbReference type="PANTHER" id="PTHR11119">
    <property type="entry name" value="XANTHINE-URACIL / VITAMIN C PERMEASE FAMILY MEMBER"/>
    <property type="match status" value="1"/>
</dbReference>
<feature type="compositionally biased region" description="Low complexity" evidence="6">
    <location>
        <begin position="15"/>
        <end position="25"/>
    </location>
</feature>
<keyword evidence="3 7" id="KW-0812">Transmembrane</keyword>
<sequence>MSRPARPGPWPPASSQPQPQHQPLSWAKRTAFKNAPISTSGQISTPNTTTTPPPPDLESGPSTTTTTNAALALPPPPTNAIASASGTQHTSVKRSNGGANGASKERNPSAGQRQRDSSAPLPTLRQREEVEEDHDELPQRHPHVVTYSLRDTPGLVPIVYYGLQHYLSILGSLILIPLVIVPAMGGSYEERAAVVSTVLLVSGVTTLLHTLLGTRLPLVQGPSFVYLAPALALINSPEFQALNQNNFKHIMKELQGALIIAAAFQAIIGYTGVMALLLRLISPIVVSSTIAALGLSFFSYGFTQVGACLEIGILQILLVFIFSLYLRKIKLFGYRVFLIYAVPLGLGITWAIAFVLTETGVYSYKGCDANIPAANNVSEYCRKHVTRMKHCRANTSHALRDAPWFRFPYPLQWGTPVFNWKMALVMCLVSIIASVDSNSLVLSELLVLCTSVMHPFLCVLLIIQVGCYHASSLLVADRPPTAGVVSRGIGMEGITSLLAGLWGTGVGSSTLTENVHTIAVTKMGSRRAVQFGAVLLILISLIGKVGGFIASIPDVMVAALLCFMWAMLAALGLSNLRYSSNGSSRNSIVVGLALFFSLSVPAYFQQYGLNPNSNVSVPSYFQPYVVASHGPFHTPYAGVNYVLNTLLSFNMVIAFVIALILDNTVPGSRQERGAYVWSKSEAARREPAVVKDYQLPFNISRFFGWIKWVGL</sequence>
<dbReference type="OrthoDB" id="756838at2759"/>
<evidence type="ECO:0000313" key="8">
    <source>
        <dbReference type="EMBL" id="KAJ1703129.1"/>
    </source>
</evidence>
<keyword evidence="4 7" id="KW-1133">Transmembrane helix</keyword>
<feature type="transmembrane region" description="Helical" evidence="7">
    <location>
        <begin position="485"/>
        <end position="507"/>
    </location>
</feature>
<feature type="transmembrane region" description="Helical" evidence="7">
    <location>
        <begin position="555"/>
        <end position="576"/>
    </location>
</feature>
<dbReference type="Proteomes" id="UP001151287">
    <property type="component" value="Unassembled WGS sequence"/>
</dbReference>
<dbReference type="GO" id="GO:0016020">
    <property type="term" value="C:membrane"/>
    <property type="evidence" value="ECO:0007669"/>
    <property type="project" value="UniProtKB-SubCell"/>
</dbReference>
<dbReference type="EMBL" id="JAMQYH010000001">
    <property type="protein sequence ID" value="KAJ1703129.1"/>
    <property type="molecule type" value="Genomic_DNA"/>
</dbReference>
<evidence type="ECO:0000256" key="7">
    <source>
        <dbReference type="SAM" id="Phobius"/>
    </source>
</evidence>